<dbReference type="GO" id="GO:0004789">
    <property type="term" value="F:thiamine-phosphate diphosphorylase activity"/>
    <property type="evidence" value="ECO:0007669"/>
    <property type="project" value="TreeGrafter"/>
</dbReference>
<feature type="domain" description="Thiamine phosphate synthase/TenI" evidence="3">
    <location>
        <begin position="1"/>
        <end position="83"/>
    </location>
</feature>
<name>A0A0F9I9G5_9ZZZZ</name>
<dbReference type="InterPro" id="IPR036206">
    <property type="entry name" value="ThiamineP_synth_sf"/>
</dbReference>
<dbReference type="PANTHER" id="PTHR20857:SF15">
    <property type="entry name" value="THIAMINE-PHOSPHATE SYNTHASE"/>
    <property type="match status" value="1"/>
</dbReference>
<dbReference type="InterPro" id="IPR013785">
    <property type="entry name" value="Aldolase_TIM"/>
</dbReference>
<dbReference type="Gene3D" id="3.20.20.70">
    <property type="entry name" value="Aldolase class I"/>
    <property type="match status" value="1"/>
</dbReference>
<dbReference type="SUPFAM" id="SSF51391">
    <property type="entry name" value="Thiamin phosphate synthase"/>
    <property type="match status" value="1"/>
</dbReference>
<evidence type="ECO:0000256" key="2">
    <source>
        <dbReference type="ARBA" id="ARBA00022977"/>
    </source>
</evidence>
<dbReference type="CDD" id="cd00564">
    <property type="entry name" value="TMP_TenI"/>
    <property type="match status" value="1"/>
</dbReference>
<dbReference type="GO" id="GO:0009228">
    <property type="term" value="P:thiamine biosynthetic process"/>
    <property type="evidence" value="ECO:0007669"/>
    <property type="project" value="UniProtKB-KW"/>
</dbReference>
<proteinExistence type="predicted"/>
<keyword evidence="2" id="KW-0784">Thiamine biosynthesis</keyword>
<protein>
    <recommendedName>
        <fullName evidence="3">Thiamine phosphate synthase/TenI domain-containing protein</fullName>
    </recommendedName>
</protein>
<dbReference type="AlphaFoldDB" id="A0A0F9I9G5"/>
<sequence>MLVSDRSLCAGVDGLVAAVEAAVTGGVDAVQLREKDMPSEELLPLARRLRQAMEGRAVPTGRQALLLVNGSLEVALAAEADGV</sequence>
<evidence type="ECO:0000256" key="1">
    <source>
        <dbReference type="ARBA" id="ARBA00004948"/>
    </source>
</evidence>
<dbReference type="Pfam" id="PF02581">
    <property type="entry name" value="TMP-TENI"/>
    <property type="match status" value="1"/>
</dbReference>
<comment type="caution">
    <text evidence="4">The sequence shown here is derived from an EMBL/GenBank/DDBJ whole genome shotgun (WGS) entry which is preliminary data.</text>
</comment>
<organism evidence="4">
    <name type="scientific">marine sediment metagenome</name>
    <dbReference type="NCBI Taxonomy" id="412755"/>
    <lineage>
        <taxon>unclassified sequences</taxon>
        <taxon>metagenomes</taxon>
        <taxon>ecological metagenomes</taxon>
    </lineage>
</organism>
<dbReference type="GO" id="GO:0005737">
    <property type="term" value="C:cytoplasm"/>
    <property type="evidence" value="ECO:0007669"/>
    <property type="project" value="TreeGrafter"/>
</dbReference>
<dbReference type="EMBL" id="LAZR01012961">
    <property type="protein sequence ID" value="KKM24246.1"/>
    <property type="molecule type" value="Genomic_DNA"/>
</dbReference>
<reference evidence="4" key="1">
    <citation type="journal article" date="2015" name="Nature">
        <title>Complex archaea that bridge the gap between prokaryotes and eukaryotes.</title>
        <authorList>
            <person name="Spang A."/>
            <person name="Saw J.H."/>
            <person name="Jorgensen S.L."/>
            <person name="Zaremba-Niedzwiedzka K."/>
            <person name="Martijn J."/>
            <person name="Lind A.E."/>
            <person name="van Eijk R."/>
            <person name="Schleper C."/>
            <person name="Guy L."/>
            <person name="Ettema T.J."/>
        </authorList>
    </citation>
    <scope>NUCLEOTIDE SEQUENCE</scope>
</reference>
<dbReference type="InterPro" id="IPR022998">
    <property type="entry name" value="ThiamineP_synth_TenI"/>
</dbReference>
<evidence type="ECO:0000313" key="4">
    <source>
        <dbReference type="EMBL" id="KKM24246.1"/>
    </source>
</evidence>
<gene>
    <name evidence="4" type="ORF">LCGC14_1606990</name>
</gene>
<comment type="pathway">
    <text evidence="1">Cofactor biosynthesis; thiamine diphosphate biosynthesis.</text>
</comment>
<accession>A0A0F9I9G5</accession>
<dbReference type="PANTHER" id="PTHR20857">
    <property type="entry name" value="THIAMINE-PHOSPHATE PYROPHOSPHORYLASE"/>
    <property type="match status" value="1"/>
</dbReference>
<feature type="non-terminal residue" evidence="4">
    <location>
        <position position="83"/>
    </location>
</feature>
<evidence type="ECO:0000259" key="3">
    <source>
        <dbReference type="Pfam" id="PF02581"/>
    </source>
</evidence>